<dbReference type="AlphaFoldDB" id="A0AAV9ECI9"/>
<gene>
    <name evidence="2" type="ORF">QJS10_CPA08g01777</name>
</gene>
<evidence type="ECO:0000313" key="2">
    <source>
        <dbReference type="EMBL" id="KAK1310515.1"/>
    </source>
</evidence>
<feature type="region of interest" description="Disordered" evidence="1">
    <location>
        <begin position="424"/>
        <end position="450"/>
    </location>
</feature>
<dbReference type="EMBL" id="JAUJYO010000008">
    <property type="protein sequence ID" value="KAK1310515.1"/>
    <property type="molecule type" value="Genomic_DNA"/>
</dbReference>
<organism evidence="2 3">
    <name type="scientific">Acorus calamus</name>
    <name type="common">Sweet flag</name>
    <dbReference type="NCBI Taxonomy" id="4465"/>
    <lineage>
        <taxon>Eukaryota</taxon>
        <taxon>Viridiplantae</taxon>
        <taxon>Streptophyta</taxon>
        <taxon>Embryophyta</taxon>
        <taxon>Tracheophyta</taxon>
        <taxon>Spermatophyta</taxon>
        <taxon>Magnoliopsida</taxon>
        <taxon>Liliopsida</taxon>
        <taxon>Acoraceae</taxon>
        <taxon>Acorus</taxon>
    </lineage>
</organism>
<keyword evidence="3" id="KW-1185">Reference proteome</keyword>
<evidence type="ECO:0000313" key="3">
    <source>
        <dbReference type="Proteomes" id="UP001180020"/>
    </source>
</evidence>
<reference evidence="2" key="1">
    <citation type="journal article" date="2023" name="Nat. Commun.">
        <title>Diploid and tetraploid genomes of Acorus and the evolution of monocots.</title>
        <authorList>
            <person name="Ma L."/>
            <person name="Liu K.W."/>
            <person name="Li Z."/>
            <person name="Hsiao Y.Y."/>
            <person name="Qi Y."/>
            <person name="Fu T."/>
            <person name="Tang G.D."/>
            <person name="Zhang D."/>
            <person name="Sun W.H."/>
            <person name="Liu D.K."/>
            <person name="Li Y."/>
            <person name="Chen G.Z."/>
            <person name="Liu X.D."/>
            <person name="Liao X.Y."/>
            <person name="Jiang Y.T."/>
            <person name="Yu X."/>
            <person name="Hao Y."/>
            <person name="Huang J."/>
            <person name="Zhao X.W."/>
            <person name="Ke S."/>
            <person name="Chen Y.Y."/>
            <person name="Wu W.L."/>
            <person name="Hsu J.L."/>
            <person name="Lin Y.F."/>
            <person name="Huang M.D."/>
            <person name="Li C.Y."/>
            <person name="Huang L."/>
            <person name="Wang Z.W."/>
            <person name="Zhao X."/>
            <person name="Zhong W.Y."/>
            <person name="Peng D.H."/>
            <person name="Ahmad S."/>
            <person name="Lan S."/>
            <person name="Zhang J.S."/>
            <person name="Tsai W.C."/>
            <person name="Van de Peer Y."/>
            <person name="Liu Z.J."/>
        </authorList>
    </citation>
    <scope>NUCLEOTIDE SEQUENCE</scope>
    <source>
        <strain evidence="2">CP</strain>
    </source>
</reference>
<sequence length="460" mass="51100">MAVGYSISLNSVFPSNTTLILQPITSAQQPNQPAQTPLTRPAHLHRPPCSPAHLLHPLRHDPPLLPHHKLPHHPLYLLCLHEPPTLLPIPRAHAQPDPQFVHHQPRVHELLRHHRPRHQRHARAHALQHRVPSAVAHEPSHTLVFEHAHLVHPLPHDQPPIAHARLEPGEVRHGLPHDPHEVHARVLQPVRERAQLGLRHLRLGPERHVQHRALLLPLHVQPARPVARSAFSGRPGDAERADVVHRRAELLVPVVNIARLELVKAVDDDTTTRRGFNRAPDNEVVQRARRVGVIERRAEVGFREGHVRERTAQRERLVVGPDERVGPIDGHDARGHYREVAHPEKLEAGHAAGGSRTMRPAEEGVRDHEADVRALEEARELALEVGLEEAGRFDEGEEEGHEGELVGAFDAGWEAIDVGREGELDEFGLRGGEGGAYGGGVERGSEDGDGEVVVGVEEVS</sequence>
<name>A0AAV9ECI9_ACOCL</name>
<protein>
    <submittedName>
        <fullName evidence="2">Uncharacterized protein</fullName>
    </submittedName>
</protein>
<evidence type="ECO:0000256" key="1">
    <source>
        <dbReference type="SAM" id="MobiDB-lite"/>
    </source>
</evidence>
<dbReference type="Proteomes" id="UP001180020">
    <property type="component" value="Unassembled WGS sequence"/>
</dbReference>
<accession>A0AAV9ECI9</accession>
<comment type="caution">
    <text evidence="2">The sequence shown here is derived from an EMBL/GenBank/DDBJ whole genome shotgun (WGS) entry which is preliminary data.</text>
</comment>
<proteinExistence type="predicted"/>
<feature type="compositionally biased region" description="Gly residues" evidence="1">
    <location>
        <begin position="429"/>
        <end position="442"/>
    </location>
</feature>
<reference evidence="2" key="2">
    <citation type="submission" date="2023-06" db="EMBL/GenBank/DDBJ databases">
        <authorList>
            <person name="Ma L."/>
            <person name="Liu K.-W."/>
            <person name="Li Z."/>
            <person name="Hsiao Y.-Y."/>
            <person name="Qi Y."/>
            <person name="Fu T."/>
            <person name="Tang G."/>
            <person name="Zhang D."/>
            <person name="Sun W.-H."/>
            <person name="Liu D.-K."/>
            <person name="Li Y."/>
            <person name="Chen G.-Z."/>
            <person name="Liu X.-D."/>
            <person name="Liao X.-Y."/>
            <person name="Jiang Y.-T."/>
            <person name="Yu X."/>
            <person name="Hao Y."/>
            <person name="Huang J."/>
            <person name="Zhao X.-W."/>
            <person name="Ke S."/>
            <person name="Chen Y.-Y."/>
            <person name="Wu W.-L."/>
            <person name="Hsu J.-L."/>
            <person name="Lin Y.-F."/>
            <person name="Huang M.-D."/>
            <person name="Li C.-Y."/>
            <person name="Huang L."/>
            <person name="Wang Z.-W."/>
            <person name="Zhao X."/>
            <person name="Zhong W.-Y."/>
            <person name="Peng D.-H."/>
            <person name="Ahmad S."/>
            <person name="Lan S."/>
            <person name="Zhang J.-S."/>
            <person name="Tsai W.-C."/>
            <person name="Van De Peer Y."/>
            <person name="Liu Z.-J."/>
        </authorList>
    </citation>
    <scope>NUCLEOTIDE SEQUENCE</scope>
    <source>
        <strain evidence="2">CP</strain>
        <tissue evidence="2">Leaves</tissue>
    </source>
</reference>